<dbReference type="EMBL" id="SGPJ01000159">
    <property type="protein sequence ID" value="THG97590.1"/>
    <property type="molecule type" value="Genomic_DNA"/>
</dbReference>
<accession>A0A4S4KI87</accession>
<reference evidence="3 4" key="1">
    <citation type="submission" date="2019-02" db="EMBL/GenBank/DDBJ databases">
        <title>Genome sequencing of the rare red list fungi Phlebia centrifuga.</title>
        <authorList>
            <person name="Buettner E."/>
            <person name="Kellner H."/>
        </authorList>
    </citation>
    <scope>NUCLEOTIDE SEQUENCE [LARGE SCALE GENOMIC DNA]</scope>
    <source>
        <strain evidence="3 4">DSM 108282</strain>
    </source>
</reference>
<evidence type="ECO:0000313" key="3">
    <source>
        <dbReference type="EMBL" id="THG97590.1"/>
    </source>
</evidence>
<evidence type="ECO:0000313" key="4">
    <source>
        <dbReference type="Proteomes" id="UP000309038"/>
    </source>
</evidence>
<dbReference type="AlphaFoldDB" id="A0A4S4KI87"/>
<proteinExistence type="predicted"/>
<sequence length="344" mass="37803">MLSGSFAPLTWNERDPSHDTQRRRLGNEFDQLCAQARAIPGYENFLKPVSIRQRLKEIALNGPVVILFSALNCSYAIIVQLDHDGDVKFTRICCIYDGDGSSKVGECCSDYVVSSYTPTIGALISSKKTCEAIARTDLKVLLAAVPVPFKGARLRGTVSEVEQISQLLSEEERMALPPEDDTLLDPQAGATVNTILDNLRDANIFHLASHGTQIPDSPLDSGFIMRDSKLTISSLMQLPQPKGFLAFLSACETAKGDKAQSNEAMHLAATMLFVGFKSVIGTMWFMTDEDGPHVAKHVYTQLLAPKDGYLDPEAVPYALDEAVRALREKGLPPERWSLFIHFGI</sequence>
<comment type="caution">
    <text evidence="3">The sequence shown here is derived from an EMBL/GenBank/DDBJ whole genome shotgun (WGS) entry which is preliminary data.</text>
</comment>
<dbReference type="InterPro" id="IPR024983">
    <property type="entry name" value="CHAT_dom"/>
</dbReference>
<protein>
    <recommendedName>
        <fullName evidence="2">CHAT domain-containing protein</fullName>
    </recommendedName>
</protein>
<keyword evidence="4" id="KW-1185">Reference proteome</keyword>
<gene>
    <name evidence="3" type="ORF">EW026_g4426</name>
</gene>
<dbReference type="Pfam" id="PF12770">
    <property type="entry name" value="CHAT"/>
    <property type="match status" value="1"/>
</dbReference>
<feature type="region of interest" description="Disordered" evidence="1">
    <location>
        <begin position="1"/>
        <end position="21"/>
    </location>
</feature>
<feature type="compositionally biased region" description="Basic and acidic residues" evidence="1">
    <location>
        <begin position="12"/>
        <end position="21"/>
    </location>
</feature>
<organism evidence="3 4">
    <name type="scientific">Hermanssonia centrifuga</name>
    <dbReference type="NCBI Taxonomy" id="98765"/>
    <lineage>
        <taxon>Eukaryota</taxon>
        <taxon>Fungi</taxon>
        <taxon>Dikarya</taxon>
        <taxon>Basidiomycota</taxon>
        <taxon>Agaricomycotina</taxon>
        <taxon>Agaricomycetes</taxon>
        <taxon>Polyporales</taxon>
        <taxon>Meruliaceae</taxon>
        <taxon>Hermanssonia</taxon>
    </lineage>
</organism>
<dbReference type="Proteomes" id="UP000309038">
    <property type="component" value="Unassembled WGS sequence"/>
</dbReference>
<evidence type="ECO:0000259" key="2">
    <source>
        <dbReference type="Pfam" id="PF12770"/>
    </source>
</evidence>
<name>A0A4S4KI87_9APHY</name>
<evidence type="ECO:0000256" key="1">
    <source>
        <dbReference type="SAM" id="MobiDB-lite"/>
    </source>
</evidence>
<feature type="domain" description="CHAT" evidence="2">
    <location>
        <begin position="85"/>
        <end position="343"/>
    </location>
</feature>